<accession>A0A0F9IE40</accession>
<sequence length="384" mass="41789">MSYKANTIQELEMLYYGLDSDNILKDDPVLSTTTGVFNAVFGKFIWDQFNQEANAFGLLPKTIWRKSGWRLATAKAGSSADGGISEGGAIPDSIKRTFLEVTNTLKTVAHNFEVSEIQEYLASVDDDAATNLAEQMTSGAAKHKEAMNQQLLSDVSADAAGATAAYTGRTGFETLDRVISSDSEEDAFGGTYDAFFDIFGLDRDSATTFDSVVSHASGVDRALTDSLIRTQIYDIKDAGGNTTVMLTGWDTMRVAIGIYSDQLRYNNVVSEAKVTISVNGIESEEGLNVGMRISTIYSIPWIASKDVTQDTISRIYSLDTSDPEGSGEARLSLSIAKPTRFFEAGADRGTPFVIDKFTTQLLYETLGEIKSTRLDTQGKIRDLL</sequence>
<organism evidence="1">
    <name type="scientific">marine sediment metagenome</name>
    <dbReference type="NCBI Taxonomy" id="412755"/>
    <lineage>
        <taxon>unclassified sequences</taxon>
        <taxon>metagenomes</taxon>
        <taxon>ecological metagenomes</taxon>
    </lineage>
</organism>
<comment type="caution">
    <text evidence="1">The sequence shown here is derived from an EMBL/GenBank/DDBJ whole genome shotgun (WGS) entry which is preliminary data.</text>
</comment>
<dbReference type="EMBL" id="LAZR01021342">
    <property type="protein sequence ID" value="KKL85667.1"/>
    <property type="molecule type" value="Genomic_DNA"/>
</dbReference>
<dbReference type="AlphaFoldDB" id="A0A0F9IE40"/>
<proteinExistence type="predicted"/>
<evidence type="ECO:0000313" key="1">
    <source>
        <dbReference type="EMBL" id="KKL85667.1"/>
    </source>
</evidence>
<protein>
    <submittedName>
        <fullName evidence="1">Uncharacterized protein</fullName>
    </submittedName>
</protein>
<dbReference type="Pfam" id="PF17236">
    <property type="entry name" value="SU10_MCP"/>
    <property type="match status" value="1"/>
</dbReference>
<reference evidence="1" key="1">
    <citation type="journal article" date="2015" name="Nature">
        <title>Complex archaea that bridge the gap between prokaryotes and eukaryotes.</title>
        <authorList>
            <person name="Spang A."/>
            <person name="Saw J.H."/>
            <person name="Jorgensen S.L."/>
            <person name="Zaremba-Niedzwiedzka K."/>
            <person name="Martijn J."/>
            <person name="Lind A.E."/>
            <person name="van Eijk R."/>
            <person name="Schleper C."/>
            <person name="Guy L."/>
            <person name="Ettema T.J."/>
        </authorList>
    </citation>
    <scope>NUCLEOTIDE SEQUENCE</scope>
</reference>
<gene>
    <name evidence="1" type="ORF">LCGC14_1952440</name>
</gene>
<name>A0A0F9IE40_9ZZZZ</name>
<dbReference type="InterPro" id="IPR035198">
    <property type="entry name" value="SU10_MCP"/>
</dbReference>